<dbReference type="Gene3D" id="3.30.1150.10">
    <property type="match status" value="1"/>
</dbReference>
<gene>
    <name evidence="2" type="ORF">DFR28_102274</name>
</gene>
<dbReference type="InParanoid" id="A0A395JMI3"/>
<comment type="caution">
    <text evidence="2">The sequence shown here is derived from an EMBL/GenBank/DDBJ whole genome shotgun (WGS) entry which is preliminary data.</text>
</comment>
<evidence type="ECO:0000313" key="2">
    <source>
        <dbReference type="EMBL" id="RBP50858.1"/>
    </source>
</evidence>
<dbReference type="AlphaFoldDB" id="A0A395JMI3"/>
<dbReference type="RefSeq" id="WP_113953675.1">
    <property type="nucleotide sequence ID" value="NZ_QNRT01000002.1"/>
</dbReference>
<proteinExistence type="predicted"/>
<keyword evidence="3" id="KW-1185">Reference proteome</keyword>
<dbReference type="SUPFAM" id="SSF74653">
    <property type="entry name" value="TolA/TonB C-terminal domain"/>
    <property type="match status" value="1"/>
</dbReference>
<sequence length="184" mass="20281">MLKLDSTVVKSACITIMVLIGAEAMAAEKFRIYGDKVTGSRTRPIEVESAIPFNKSYQALSAEQKAAFRANYGILKETEQPPYPKKGTKDIYKALINANKAIGMPGKLFLIANVSEQGKVINIAVYNSPDERITNIATAVVGATDFDPAVCDGTPCQMEFPFEFDLRVLEREEVDAMRRLRRAG</sequence>
<organism evidence="2 3">
    <name type="scientific">Arenicella xantha</name>
    <dbReference type="NCBI Taxonomy" id="644221"/>
    <lineage>
        <taxon>Bacteria</taxon>
        <taxon>Pseudomonadati</taxon>
        <taxon>Pseudomonadota</taxon>
        <taxon>Gammaproteobacteria</taxon>
        <taxon>Arenicellales</taxon>
        <taxon>Arenicellaceae</taxon>
        <taxon>Arenicella</taxon>
    </lineage>
</organism>
<dbReference type="Pfam" id="PF03544">
    <property type="entry name" value="TonB_C"/>
    <property type="match status" value="1"/>
</dbReference>
<evidence type="ECO:0000313" key="3">
    <source>
        <dbReference type="Proteomes" id="UP000253083"/>
    </source>
</evidence>
<dbReference type="GO" id="GO:0055085">
    <property type="term" value="P:transmembrane transport"/>
    <property type="evidence" value="ECO:0007669"/>
    <property type="project" value="InterPro"/>
</dbReference>
<evidence type="ECO:0000259" key="1">
    <source>
        <dbReference type="Pfam" id="PF03544"/>
    </source>
</evidence>
<dbReference type="InterPro" id="IPR037682">
    <property type="entry name" value="TonB_C"/>
</dbReference>
<dbReference type="EMBL" id="QNRT01000002">
    <property type="protein sequence ID" value="RBP50858.1"/>
    <property type="molecule type" value="Genomic_DNA"/>
</dbReference>
<accession>A0A395JMI3</accession>
<feature type="domain" description="TonB C-terminal" evidence="1">
    <location>
        <begin position="101"/>
        <end position="166"/>
    </location>
</feature>
<dbReference type="Proteomes" id="UP000253083">
    <property type="component" value="Unassembled WGS sequence"/>
</dbReference>
<dbReference type="OrthoDB" id="7063981at2"/>
<name>A0A395JMI3_9GAMM</name>
<protein>
    <submittedName>
        <fullName evidence="2">TonB-like protein</fullName>
    </submittedName>
</protein>
<reference evidence="2 3" key="1">
    <citation type="submission" date="2018-06" db="EMBL/GenBank/DDBJ databases">
        <title>Genomic Encyclopedia of Type Strains, Phase IV (KMG-IV): sequencing the most valuable type-strain genomes for metagenomic binning, comparative biology and taxonomic classification.</title>
        <authorList>
            <person name="Goeker M."/>
        </authorList>
    </citation>
    <scope>NUCLEOTIDE SEQUENCE [LARGE SCALE GENOMIC DNA]</scope>
    <source>
        <strain evidence="2 3">DSM 24032</strain>
    </source>
</reference>